<feature type="domain" description="HTH araC/xylS-type" evidence="4">
    <location>
        <begin position="226"/>
        <end position="326"/>
    </location>
</feature>
<dbReference type="InterPro" id="IPR018060">
    <property type="entry name" value="HTH_AraC"/>
</dbReference>
<dbReference type="PROSITE" id="PS01124">
    <property type="entry name" value="HTH_ARAC_FAMILY_2"/>
    <property type="match status" value="1"/>
</dbReference>
<evidence type="ECO:0000256" key="3">
    <source>
        <dbReference type="ARBA" id="ARBA00023163"/>
    </source>
</evidence>
<dbReference type="GO" id="GO:0003700">
    <property type="term" value="F:DNA-binding transcription factor activity"/>
    <property type="evidence" value="ECO:0007669"/>
    <property type="project" value="InterPro"/>
</dbReference>
<dbReference type="PANTHER" id="PTHR46796">
    <property type="entry name" value="HTH-TYPE TRANSCRIPTIONAL ACTIVATOR RHAS-RELATED"/>
    <property type="match status" value="1"/>
</dbReference>
<accession>A0A1B8R9H0</accession>
<dbReference type="PROSITE" id="PS00041">
    <property type="entry name" value="HTH_ARAC_FAMILY_1"/>
    <property type="match status" value="1"/>
</dbReference>
<dbReference type="RefSeq" id="WP_047617270.1">
    <property type="nucleotide sequence ID" value="NZ_MAMO01000044.1"/>
</dbReference>
<reference evidence="5" key="1">
    <citation type="journal article" date="2015" name="BMC Genomics">
        <title>Transcriptome profiling of a Rhizobium leguminosarum bv. trifolii rosR mutant reveals the role of the transcriptional regulator RosR in motility, synthesis of cell-surface components, and other cellular processes.</title>
        <authorList>
            <person name="Rachwal K."/>
            <person name="Matczynska E."/>
            <person name="Janczarek M."/>
        </authorList>
    </citation>
    <scope>NUCLEOTIDE SEQUENCE</scope>
    <source>
        <strain evidence="5">Rt24.2</strain>
    </source>
</reference>
<dbReference type="GO" id="GO:0043565">
    <property type="term" value="F:sequence-specific DNA binding"/>
    <property type="evidence" value="ECO:0007669"/>
    <property type="project" value="InterPro"/>
</dbReference>
<evidence type="ECO:0000256" key="1">
    <source>
        <dbReference type="ARBA" id="ARBA00023015"/>
    </source>
</evidence>
<keyword evidence="1" id="KW-0805">Transcription regulation</keyword>
<reference evidence="5" key="2">
    <citation type="journal article" date="2016" name="Front. Microbiol.">
        <title>The Regulatory Protein RosR Affects Rhizobium leguminosarum bv. trifolii Protein Profiles, Cell Surface Properties, and Symbiosis with Clover.</title>
        <authorList>
            <person name="Rachwal K."/>
            <person name="Boguszewska A."/>
            <person name="Kopcinska J."/>
            <person name="Karas M."/>
            <person name="Tchorzewski M."/>
            <person name="Janczarek M."/>
        </authorList>
    </citation>
    <scope>NUCLEOTIDE SEQUENCE</scope>
    <source>
        <strain evidence="5">Rt24.2</strain>
    </source>
</reference>
<dbReference type="Pfam" id="PF12833">
    <property type="entry name" value="HTH_18"/>
    <property type="match status" value="1"/>
</dbReference>
<dbReference type="SMART" id="SM00342">
    <property type="entry name" value="HTH_ARAC"/>
    <property type="match status" value="1"/>
</dbReference>
<dbReference type="PANTHER" id="PTHR46796:SF12">
    <property type="entry name" value="HTH-TYPE DNA-BINDING TRANSCRIPTIONAL ACTIVATOR EUTR"/>
    <property type="match status" value="1"/>
</dbReference>
<dbReference type="InterPro" id="IPR050204">
    <property type="entry name" value="AraC_XylS_family_regulators"/>
</dbReference>
<protein>
    <submittedName>
        <fullName evidence="5">AraC family transcriptional regulator</fullName>
    </submittedName>
</protein>
<dbReference type="InterPro" id="IPR009057">
    <property type="entry name" value="Homeodomain-like_sf"/>
</dbReference>
<evidence type="ECO:0000256" key="2">
    <source>
        <dbReference type="ARBA" id="ARBA00023125"/>
    </source>
</evidence>
<name>A0A1B8R9H0_RHILT</name>
<evidence type="ECO:0000259" key="4">
    <source>
        <dbReference type="PROSITE" id="PS01124"/>
    </source>
</evidence>
<organism evidence="5">
    <name type="scientific">Rhizobium leguminosarum bv. trifolii</name>
    <dbReference type="NCBI Taxonomy" id="386"/>
    <lineage>
        <taxon>Bacteria</taxon>
        <taxon>Pseudomonadati</taxon>
        <taxon>Pseudomonadota</taxon>
        <taxon>Alphaproteobacteria</taxon>
        <taxon>Hyphomicrobiales</taxon>
        <taxon>Rhizobiaceae</taxon>
        <taxon>Rhizobium/Agrobacterium group</taxon>
        <taxon>Rhizobium</taxon>
    </lineage>
</organism>
<dbReference type="InterPro" id="IPR018062">
    <property type="entry name" value="HTH_AraC-typ_CS"/>
</dbReference>
<keyword evidence="3" id="KW-0804">Transcription</keyword>
<evidence type="ECO:0000313" key="5">
    <source>
        <dbReference type="EMBL" id="AOO91466.1"/>
    </source>
</evidence>
<dbReference type="Gene3D" id="1.10.10.60">
    <property type="entry name" value="Homeodomain-like"/>
    <property type="match status" value="1"/>
</dbReference>
<sequence>MPENASPNFIARFQGATFDDMVEALTKGFGSFDAWRNGREKPLDWKVGFWGDERLSLVSNQDSGGWGARTAHGTPETLAIIMPRTGALDVALGRTVIEGTPGRLLLMNNLEPERVSVRAAPHRSDTLSLNWTIIAQTVAAVLETPLTGAMDLAPLIDLSTAAGQLIGSLAQTIIIGMRNNGPLLHSPIAMLNLTQAFADLLVRSVPHRLSHLLDKKIHLIAPRHVRRAVEFMHANIAQPLTMQSVAEAAGISIRALESGFRAFKGTTPAAYLRTIRLQAVREDLCDPSNRQPLRDICLRWGFFHFGRFAATYRAAYGENPSDTRRRADL</sequence>
<dbReference type="EMBL" id="KX489102">
    <property type="protein sequence ID" value="AOO91466.1"/>
    <property type="molecule type" value="Genomic_DNA"/>
</dbReference>
<keyword evidence="2" id="KW-0238">DNA-binding</keyword>
<dbReference type="SUPFAM" id="SSF46689">
    <property type="entry name" value="Homeodomain-like"/>
    <property type="match status" value="1"/>
</dbReference>
<dbReference type="AlphaFoldDB" id="A0A1B8R9H0"/>
<proteinExistence type="predicted"/>